<feature type="compositionally biased region" description="Basic and acidic residues" evidence="1">
    <location>
        <begin position="143"/>
        <end position="152"/>
    </location>
</feature>
<feature type="compositionally biased region" description="Basic and acidic residues" evidence="1">
    <location>
        <begin position="1465"/>
        <end position="1493"/>
    </location>
</feature>
<protein>
    <submittedName>
        <fullName evidence="2">Uncharacterized protein</fullName>
    </submittedName>
</protein>
<feature type="compositionally biased region" description="Polar residues" evidence="1">
    <location>
        <begin position="1735"/>
        <end position="1746"/>
    </location>
</feature>
<feature type="compositionally biased region" description="Acidic residues" evidence="1">
    <location>
        <begin position="697"/>
        <end position="714"/>
    </location>
</feature>
<feature type="compositionally biased region" description="Polar residues" evidence="1">
    <location>
        <begin position="779"/>
        <end position="788"/>
    </location>
</feature>
<feature type="compositionally biased region" description="Basic residues" evidence="1">
    <location>
        <begin position="1531"/>
        <end position="1541"/>
    </location>
</feature>
<feature type="compositionally biased region" description="Low complexity" evidence="1">
    <location>
        <begin position="362"/>
        <end position="387"/>
    </location>
</feature>
<reference evidence="2" key="1">
    <citation type="submission" date="2014-06" db="EMBL/GenBank/DDBJ databases">
        <authorList>
            <person name="Ju J."/>
            <person name="Zhang J."/>
        </authorList>
    </citation>
    <scope>NUCLEOTIDE SEQUENCE</scope>
    <source>
        <strain evidence="2">SscI8</strain>
    </source>
</reference>
<feature type="compositionally biased region" description="Basic and acidic residues" evidence="1">
    <location>
        <begin position="1186"/>
        <end position="1199"/>
    </location>
</feature>
<feature type="compositionally biased region" description="Basic residues" evidence="1">
    <location>
        <begin position="1840"/>
        <end position="1853"/>
    </location>
</feature>
<gene>
    <name evidence="2" type="ORF">SPSC_01966</name>
</gene>
<proteinExistence type="predicted"/>
<feature type="compositionally biased region" description="Basic and acidic residues" evidence="1">
    <location>
        <begin position="608"/>
        <end position="627"/>
    </location>
</feature>
<feature type="compositionally biased region" description="Basic residues" evidence="1">
    <location>
        <begin position="1639"/>
        <end position="1648"/>
    </location>
</feature>
<feature type="compositionally biased region" description="Low complexity" evidence="1">
    <location>
        <begin position="1542"/>
        <end position="1551"/>
    </location>
</feature>
<feature type="compositionally biased region" description="Polar residues" evidence="1">
    <location>
        <begin position="596"/>
        <end position="607"/>
    </location>
</feature>
<feature type="region of interest" description="Disordered" evidence="1">
    <location>
        <begin position="441"/>
        <end position="743"/>
    </location>
</feature>
<feature type="compositionally biased region" description="Acidic residues" evidence="1">
    <location>
        <begin position="534"/>
        <end position="585"/>
    </location>
</feature>
<feature type="compositionally biased region" description="Polar residues" evidence="1">
    <location>
        <begin position="1200"/>
        <end position="1217"/>
    </location>
</feature>
<feature type="compositionally biased region" description="Basic and acidic residues" evidence="1">
    <location>
        <begin position="393"/>
        <end position="406"/>
    </location>
</feature>
<feature type="region of interest" description="Disordered" evidence="1">
    <location>
        <begin position="324"/>
        <end position="423"/>
    </location>
</feature>
<dbReference type="EMBL" id="LK056662">
    <property type="protein sequence ID" value="CDU23337.1"/>
    <property type="molecule type" value="Genomic_DNA"/>
</dbReference>
<feature type="compositionally biased region" description="Polar residues" evidence="1">
    <location>
        <begin position="811"/>
        <end position="834"/>
    </location>
</feature>
<name>A0A127ZCK8_9BASI</name>
<feature type="compositionally biased region" description="Low complexity" evidence="1">
    <location>
        <begin position="111"/>
        <end position="133"/>
    </location>
</feature>
<feature type="region of interest" description="Disordered" evidence="1">
    <location>
        <begin position="1312"/>
        <end position="1334"/>
    </location>
</feature>
<feature type="region of interest" description="Disordered" evidence="1">
    <location>
        <begin position="1462"/>
        <end position="1853"/>
    </location>
</feature>
<feature type="compositionally biased region" description="Polar residues" evidence="1">
    <location>
        <begin position="158"/>
        <end position="167"/>
    </location>
</feature>
<feature type="region of interest" description="Disordered" evidence="1">
    <location>
        <begin position="772"/>
        <end position="995"/>
    </location>
</feature>
<feature type="compositionally biased region" description="Basic and acidic residues" evidence="1">
    <location>
        <begin position="1722"/>
        <end position="1732"/>
    </location>
</feature>
<feature type="compositionally biased region" description="Basic and acidic residues" evidence="1">
    <location>
        <begin position="1219"/>
        <end position="1228"/>
    </location>
</feature>
<evidence type="ECO:0000313" key="2">
    <source>
        <dbReference type="EMBL" id="CDU23337.1"/>
    </source>
</evidence>
<dbReference type="OrthoDB" id="2555984at2759"/>
<evidence type="ECO:0000256" key="1">
    <source>
        <dbReference type="SAM" id="MobiDB-lite"/>
    </source>
</evidence>
<feature type="compositionally biased region" description="Low complexity" evidence="1">
    <location>
        <begin position="1255"/>
        <end position="1264"/>
    </location>
</feature>
<accession>A0A127ZCK8</accession>
<feature type="compositionally biased region" description="Basic and acidic residues" evidence="1">
    <location>
        <begin position="1569"/>
        <end position="1581"/>
    </location>
</feature>
<feature type="compositionally biased region" description="Acidic residues" evidence="1">
    <location>
        <begin position="469"/>
        <end position="490"/>
    </location>
</feature>
<feature type="compositionally biased region" description="Polar residues" evidence="1">
    <location>
        <begin position="33"/>
        <end position="50"/>
    </location>
</feature>
<feature type="compositionally biased region" description="Acidic residues" evidence="1">
    <location>
        <begin position="1134"/>
        <end position="1148"/>
    </location>
</feature>
<feature type="compositionally biased region" description="Basic residues" evidence="1">
    <location>
        <begin position="1775"/>
        <end position="1786"/>
    </location>
</feature>
<feature type="compositionally biased region" description="Polar residues" evidence="1">
    <location>
        <begin position="1054"/>
        <end position="1067"/>
    </location>
</feature>
<feature type="compositionally biased region" description="Basic and acidic residues" evidence="1">
    <location>
        <begin position="1747"/>
        <end position="1774"/>
    </location>
</feature>
<feature type="compositionally biased region" description="Basic and acidic residues" evidence="1">
    <location>
        <begin position="637"/>
        <end position="650"/>
    </location>
</feature>
<feature type="compositionally biased region" description="Low complexity" evidence="1">
    <location>
        <begin position="732"/>
        <end position="743"/>
    </location>
</feature>
<feature type="region of interest" description="Disordered" evidence="1">
    <location>
        <begin position="1054"/>
        <end position="1081"/>
    </location>
</feature>
<sequence length="1853" mass="198386">MTPSEGPYGHPQRPQQRPHYIPFSAVQEHAVKSASTPTRLATPSSAQFHSASPKKLASPSTRSALASGHAVANPIASGNTARRLSHGSPSAYDRFNEVDWIIDLSSRIGNALQSPSPASRRASPSSSSQALVRSRSRVRLPRPSRDFRELQRKVQLGHGSSSRSTAPDVSLDSHAPPHPSENPDSSAIQWAQHAQHDFERRRAELQNSRQGVVRHLQDGRIDIDTNGHDADAAVQQAVDPAVQRSMLTAKSLQELMRGGGLEPEDEDQQDADFSNLLANAEPLPAGAAELGPSSLFEAHRASDGSLDIESILQQRARMAAIEDHNQAGPSKSTASMLDLSQASPKPVKRPVIEVLRGDDPASRSSNSGSSQSSSDSDASSSSKNSGSDSDEAAVDRPEEADEDRRQAPPLSMQPAPPTPMDQIAIVDGVFKIIPAQCYPRGEQALDGSDDERMDSASDADGSDDAHSADDDEDDDVQEDDEVDSDDDQLDTDDHGYTAQPTSQHYYDGFGGVGTRDLLYEGPVGDADEPIVLSDSDDDDDRQQEEDNASSDGRDSEEGEDEEAEEAEEGDQDELASSDSEGDEQDDSHQADIAVPTQPNYTLQQQSAVRKEAVDEQQARLAAGKEEGGDAEQGDTAFTERKDALHDHAENAEPTCLANNRLGEHEHRANEPGAVQRATAGLQEIASGAPSTQQPFELEGDGMPDSEVEPEEVDEDLRWSDIEAGQSDDDASAHAGNAAQPAPANAAFRAIQGAQAMPGFVSAAQIFVDIQAAESESKATDSQSSSAVNEDTGRIDPQLLAEFAGAEHVPDPSSSTNATTGTTIGESIPSNSQTEAYIFDAFTRQDASSDAHNLVDERSIEAKESMQAAPEAEPVDQEVPKEHSDPPTDPQPLQPEDTTHLEGSAADENVSQDDREGETEANISSDAENKDKLSPIALNQDEVQEREADQGTGKVIDAIAASEEANEPVAKRETSTSPPRQQEEEAPATHTPSVDAVERFDATVETIKPKLARVESTDVLEADVEDNSEEEAALDQATVELSSVSVLPATAAIASSDSEVNDFESSSIARAPADGPVSAAAEEVDASVLDEGAKSHISVQAQEEEGILSGDLADLDTSIERQDGPEATTAHIVDREDEAQLQSEVEQDAEQVISVASPASSNDDNQDEPQDATPADEGAIQLQEEESSVKKEQEGDDKGQQDTATRSIASITVTQPEVSQPKEDDRDADVAMSVPANARTPTRVPPSPTSSDRRSTSSFTPSTNRQGNRHLHGAAKRSFFAQVTEAASGLASNLTAPLRAIPSLLPINERRAEETLEENEGEEATTTTANDGQGDAEVVNYQQPSRPNKSVEAITSPMTTRSHCICRKLRLSKVEGAPVFIVPGCSINYEQARKEGADDLGPTDERLSDDWITVDPDFIPNDVHHMLSRIIGLQFLNEGICVEPDSTAAELVYPDLDVDLFPSLDGDQKRTDSAFDGKAKEENSEHTAEEKSAEAETEAEADMENKTDAATAEAEVNDDDTQHQGTETPSRATRRSTRHRRTSSAASTSSLHRSPRHPDPKSPNADYLPDEERRRLLKDRHPPAAVAGDVSIASLEEQIKDEEAEAEMVDEETKILAGQETEDADTNASSAPLAFSSPQPKRKRGRTRKSVAVDTSTVQEGSRGDEVDTELVSEPQPKKRRGRKSSASGAVDDFKDVEDAAAVENALDTAPTGNRKGRRGRKSQAEPGEHDGQDQADGSSVRTPPTSKSEDEKLQQGKVEDEDRSVSEAQQDGKTKRGGKGGNKRKQTSVGDSASTAEAAAPAVEKVPKVDQQESVKSPPRRSGRSQGGASAKSPSPSKNGSRKSQKRKVLKLN</sequence>
<feature type="region of interest" description="Disordered" evidence="1">
    <location>
        <begin position="1112"/>
        <end position="1269"/>
    </location>
</feature>
<feature type="region of interest" description="Disordered" evidence="1">
    <location>
        <begin position="28"/>
        <end position="71"/>
    </location>
</feature>
<feature type="compositionally biased region" description="Acidic residues" evidence="1">
    <location>
        <begin position="1598"/>
        <end position="1609"/>
    </location>
</feature>
<feature type="region of interest" description="Disordered" evidence="1">
    <location>
        <begin position="111"/>
        <end position="186"/>
    </location>
</feature>
<organism evidence="2">
    <name type="scientific">Sporisorium scitamineum</name>
    <dbReference type="NCBI Taxonomy" id="49012"/>
    <lineage>
        <taxon>Eukaryota</taxon>
        <taxon>Fungi</taxon>
        <taxon>Dikarya</taxon>
        <taxon>Basidiomycota</taxon>
        <taxon>Ustilaginomycotina</taxon>
        <taxon>Ustilaginomycetes</taxon>
        <taxon>Ustilaginales</taxon>
        <taxon>Ustilaginaceae</taxon>
        <taxon>Sporisorium</taxon>
    </lineage>
</organism>
<feature type="compositionally biased region" description="Polar residues" evidence="1">
    <location>
        <begin position="327"/>
        <end position="343"/>
    </location>
</feature>
<feature type="compositionally biased region" description="Basic and acidic residues" evidence="1">
    <location>
        <begin position="846"/>
        <end position="863"/>
    </location>
</feature>